<organism evidence="7 8">
    <name type="scientific">Bradyrhizobium erythrophlei</name>
    <dbReference type="NCBI Taxonomy" id="1437360"/>
    <lineage>
        <taxon>Bacteria</taxon>
        <taxon>Pseudomonadati</taxon>
        <taxon>Pseudomonadota</taxon>
        <taxon>Alphaproteobacteria</taxon>
        <taxon>Hyphomicrobiales</taxon>
        <taxon>Nitrobacteraceae</taxon>
        <taxon>Bradyrhizobium</taxon>
    </lineage>
</organism>
<evidence type="ECO:0000313" key="8">
    <source>
        <dbReference type="Proteomes" id="UP000190675"/>
    </source>
</evidence>
<keyword evidence="3" id="KW-0378">Hydrolase</keyword>
<keyword evidence="5" id="KW-0511">Multifunctional enzyme</keyword>
<evidence type="ECO:0000256" key="5">
    <source>
        <dbReference type="ARBA" id="ARBA00023268"/>
    </source>
</evidence>
<sequence length="381" mass="40545">MKRLLMAPPSGSTEGWQGIGPISGIPSAAVGEATPDRVPTAEIRHALRALASETGPLTGLRGVKLVRLLVTRAHEILRERLEAGGSVEAYLRDRTRLADSVVIGLLHVASISSGMRDRSMVAPLAAIAAGGYGRRELAPGSDLDLLFLLPESSASGTVAPATQACIGAVVGCLWDLGFVLDHAARSVQECLELAKDNHTVLAGLVDRRHLWGCQGLFAALDAELAARFAGPDAGCWRDAVGSALSPTPRHAPRDVHALEDEPDLKRGPGGLRDLQRALWANACASARSMPLKPSRLVQAHRFLWLVRCHLHLLAGRAGDRLSRSLQPGIARRLGLADSRGPAARPLLDLFQYHARNIVAAIETAPPGRDTCKLSPPAEIWA</sequence>
<dbReference type="InterPro" id="IPR010043">
    <property type="entry name" value="UTase/UR"/>
</dbReference>
<dbReference type="CDD" id="cd05401">
    <property type="entry name" value="NT_GlnE_GlnD_like"/>
    <property type="match status" value="1"/>
</dbReference>
<dbReference type="RefSeq" id="WP_079568146.1">
    <property type="nucleotide sequence ID" value="NZ_LT670818.1"/>
</dbReference>
<evidence type="ECO:0000256" key="2">
    <source>
        <dbReference type="ARBA" id="ARBA00022695"/>
    </source>
</evidence>
<keyword evidence="2 7" id="KW-0548">Nucleotidyltransferase</keyword>
<evidence type="ECO:0000256" key="1">
    <source>
        <dbReference type="ARBA" id="ARBA00022679"/>
    </source>
</evidence>
<evidence type="ECO:0000256" key="3">
    <source>
        <dbReference type="ARBA" id="ARBA00022801"/>
    </source>
</evidence>
<name>A0A1M5NWJ1_9BRAD</name>
<feature type="domain" description="PII-uridylyltransferase/Glutamine-synthetase adenylyltransferase" evidence="6">
    <location>
        <begin position="295"/>
        <end position="357"/>
    </location>
</feature>
<dbReference type="Pfam" id="PF08335">
    <property type="entry name" value="GlnD_UR_UTase"/>
    <property type="match status" value="2"/>
</dbReference>
<dbReference type="Gene3D" id="3.30.460.10">
    <property type="entry name" value="Beta Polymerase, domain 2"/>
    <property type="match status" value="1"/>
</dbReference>
<dbReference type="GO" id="GO:0016787">
    <property type="term" value="F:hydrolase activity"/>
    <property type="evidence" value="ECO:0007669"/>
    <property type="project" value="UniProtKB-KW"/>
</dbReference>
<proteinExistence type="predicted"/>
<dbReference type="InterPro" id="IPR013546">
    <property type="entry name" value="PII_UdlTrfase/GS_AdlTrfase"/>
</dbReference>
<dbReference type="PANTHER" id="PTHR47320:SF1">
    <property type="entry name" value="BIFUNCTIONAL URIDYLYLTRANSFERASE_URIDYLYL-REMOVING ENZYME"/>
    <property type="match status" value="1"/>
</dbReference>
<reference evidence="7 8" key="1">
    <citation type="submission" date="2016-11" db="EMBL/GenBank/DDBJ databases">
        <authorList>
            <person name="Jaros S."/>
            <person name="Januszkiewicz K."/>
            <person name="Wedrychowicz H."/>
        </authorList>
    </citation>
    <scope>NUCLEOTIDE SEQUENCE [LARGE SCALE GENOMIC DNA]</scope>
    <source>
        <strain evidence="7 8">GAS242</strain>
    </source>
</reference>
<keyword evidence="4" id="KW-0460">Magnesium</keyword>
<keyword evidence="1 7" id="KW-0808">Transferase</keyword>
<protein>
    <submittedName>
        <fullName evidence="7">GlnD PII-uridylyltransferase</fullName>
    </submittedName>
</protein>
<dbReference type="AlphaFoldDB" id="A0A1M5NWJ1"/>
<accession>A0A1M5NWJ1</accession>
<dbReference type="SUPFAM" id="SSF81593">
    <property type="entry name" value="Nucleotidyltransferase substrate binding subunit/domain"/>
    <property type="match status" value="1"/>
</dbReference>
<evidence type="ECO:0000259" key="6">
    <source>
        <dbReference type="Pfam" id="PF08335"/>
    </source>
</evidence>
<dbReference type="InterPro" id="IPR043519">
    <property type="entry name" value="NT_sf"/>
</dbReference>
<dbReference type="PANTHER" id="PTHR47320">
    <property type="entry name" value="BIFUNCTIONAL URIDYLYLTRANSFERASE/URIDYLYL-REMOVING ENZYME"/>
    <property type="match status" value="1"/>
</dbReference>
<evidence type="ECO:0000313" key="7">
    <source>
        <dbReference type="EMBL" id="SHG93901.1"/>
    </source>
</evidence>
<dbReference type="SUPFAM" id="SSF81301">
    <property type="entry name" value="Nucleotidyltransferase"/>
    <property type="match status" value="1"/>
</dbReference>
<feature type="domain" description="PII-uridylyltransferase/Glutamine-synthetase adenylyltransferase" evidence="6">
    <location>
        <begin position="248"/>
        <end position="281"/>
    </location>
</feature>
<dbReference type="Proteomes" id="UP000190675">
    <property type="component" value="Chromosome I"/>
</dbReference>
<dbReference type="GO" id="GO:0008773">
    <property type="term" value="F:[protein-PII] uridylyltransferase activity"/>
    <property type="evidence" value="ECO:0007669"/>
    <property type="project" value="InterPro"/>
</dbReference>
<dbReference type="OrthoDB" id="9758038at2"/>
<gene>
    <name evidence="7" type="ORF">SAMN05444169_4887</name>
</gene>
<dbReference type="EMBL" id="LT670818">
    <property type="protein sequence ID" value="SHG93901.1"/>
    <property type="molecule type" value="Genomic_DNA"/>
</dbReference>
<evidence type="ECO:0000256" key="4">
    <source>
        <dbReference type="ARBA" id="ARBA00022842"/>
    </source>
</evidence>